<evidence type="ECO:0000313" key="8">
    <source>
        <dbReference type="Proteomes" id="UP000263014"/>
    </source>
</evidence>
<sequence length="596" mass="68282">MKFRTRMILVYSAFVLSAAVLLGGFFYYSSVKRSVNQELRNLEDMSRQLTQQYEESIKAMKNVSHYVLSDVDALEAIRKLSVFPKDADYVSLYFNEAARVVRNILNTDYFISNFYRILFYNKNGVVIATTHEERKMNAGMNLDALPWKDQLDSVGYGQFAVIGPHEDDWGEKKQNVFSVVKEIQGNNLGYIEVQRTEDSLRTLFAISNPEIKVLLFDEKGNLLFSNERYEGDLGYGDFLAQGDTTARRYRNSVTGNDEFLAGNVSAETGAAILVAERYDTVQSDLRYIFMSTLLLAASFIGVAVLYIVAASNHLARPVQELADLMERTKLTNITENVELKTSSNEIELLRQSYENMLKRLDSAILKEKRTSMIQLQAQFDALQAQVNPHFIYNILNVISSRGVLNDDDVICEICDGLASMLRYSTNTKERYATVEKEADYLEAYIRLLKCRYEHKLEYQITIQPEIKDCILPKLVLQQLVENSISHGYENGYETMRLEITGWQDDEGWYIRIRDNGDGFSEEALQYVRDEIMKLRMQISSIQRNVELEIGGMGNANSFARLYLLYSEQLIYRAGNYEQGAEVFFGVRKSSTMEGES</sequence>
<dbReference type="PANTHER" id="PTHR34220">
    <property type="entry name" value="SENSOR HISTIDINE KINASE YPDA"/>
    <property type="match status" value="1"/>
</dbReference>
<evidence type="ECO:0000256" key="3">
    <source>
        <dbReference type="ARBA" id="ARBA00022679"/>
    </source>
</evidence>
<dbReference type="RefSeq" id="WP_117621521.1">
    <property type="nucleotide sequence ID" value="NZ_QSON01000030.1"/>
</dbReference>
<dbReference type="InterPro" id="IPR036890">
    <property type="entry name" value="HATPase_C_sf"/>
</dbReference>
<dbReference type="GO" id="GO:0000155">
    <property type="term" value="F:phosphorelay sensor kinase activity"/>
    <property type="evidence" value="ECO:0007669"/>
    <property type="project" value="InterPro"/>
</dbReference>
<dbReference type="PANTHER" id="PTHR34220:SF7">
    <property type="entry name" value="SENSOR HISTIDINE KINASE YPDA"/>
    <property type="match status" value="1"/>
</dbReference>
<keyword evidence="5" id="KW-1133">Transmembrane helix</keyword>
<dbReference type="Gene3D" id="6.10.340.10">
    <property type="match status" value="1"/>
</dbReference>
<comment type="subcellular location">
    <subcellularLocation>
        <location evidence="1">Membrane</location>
    </subcellularLocation>
</comment>
<feature type="transmembrane region" description="Helical" evidence="5">
    <location>
        <begin position="287"/>
        <end position="309"/>
    </location>
</feature>
<dbReference type="AlphaFoldDB" id="A0A374NZE3"/>
<feature type="domain" description="HAMP" evidence="6">
    <location>
        <begin position="312"/>
        <end position="365"/>
    </location>
</feature>
<dbReference type="SUPFAM" id="SSF55874">
    <property type="entry name" value="ATPase domain of HSP90 chaperone/DNA topoisomerase II/histidine kinase"/>
    <property type="match status" value="1"/>
</dbReference>
<feature type="coiled-coil region" evidence="4">
    <location>
        <begin position="339"/>
        <end position="385"/>
    </location>
</feature>
<feature type="coiled-coil region" evidence="4">
    <location>
        <begin position="32"/>
        <end position="59"/>
    </location>
</feature>
<comment type="caution">
    <text evidence="7">The sequence shown here is derived from an EMBL/GenBank/DDBJ whole genome shotgun (WGS) entry which is preliminary data.</text>
</comment>
<name>A0A374NZE3_9FIRM</name>
<evidence type="ECO:0000256" key="4">
    <source>
        <dbReference type="SAM" id="Coils"/>
    </source>
</evidence>
<feature type="transmembrane region" description="Helical" evidence="5">
    <location>
        <begin position="7"/>
        <end position="28"/>
    </location>
</feature>
<keyword evidence="3" id="KW-0808">Transferase</keyword>
<evidence type="ECO:0000256" key="1">
    <source>
        <dbReference type="ARBA" id="ARBA00004370"/>
    </source>
</evidence>
<keyword evidence="5" id="KW-0472">Membrane</keyword>
<evidence type="ECO:0000313" key="7">
    <source>
        <dbReference type="EMBL" id="RGI95528.1"/>
    </source>
</evidence>
<organism evidence="7 8">
    <name type="scientific">Hungatella hathewayi</name>
    <dbReference type="NCBI Taxonomy" id="154046"/>
    <lineage>
        <taxon>Bacteria</taxon>
        <taxon>Bacillati</taxon>
        <taxon>Bacillota</taxon>
        <taxon>Clostridia</taxon>
        <taxon>Lachnospirales</taxon>
        <taxon>Lachnospiraceae</taxon>
        <taxon>Hungatella</taxon>
    </lineage>
</organism>
<proteinExistence type="predicted"/>
<evidence type="ECO:0000259" key="6">
    <source>
        <dbReference type="PROSITE" id="PS50885"/>
    </source>
</evidence>
<keyword evidence="2" id="KW-0597">Phosphoprotein</keyword>
<dbReference type="EMBL" id="QSON01000030">
    <property type="protein sequence ID" value="RGI95528.1"/>
    <property type="molecule type" value="Genomic_DNA"/>
</dbReference>
<evidence type="ECO:0000256" key="2">
    <source>
        <dbReference type="ARBA" id="ARBA00022553"/>
    </source>
</evidence>
<dbReference type="Pfam" id="PF06580">
    <property type="entry name" value="His_kinase"/>
    <property type="match status" value="1"/>
</dbReference>
<protein>
    <recommendedName>
        <fullName evidence="6">HAMP domain-containing protein</fullName>
    </recommendedName>
</protein>
<dbReference type="InterPro" id="IPR010559">
    <property type="entry name" value="Sig_transdc_His_kin_internal"/>
</dbReference>
<gene>
    <name evidence="7" type="ORF">DXD79_31745</name>
</gene>
<reference evidence="7 8" key="1">
    <citation type="submission" date="2018-08" db="EMBL/GenBank/DDBJ databases">
        <title>A genome reference for cultivated species of the human gut microbiota.</title>
        <authorList>
            <person name="Zou Y."/>
            <person name="Xue W."/>
            <person name="Luo G."/>
        </authorList>
    </citation>
    <scope>NUCLEOTIDE SEQUENCE [LARGE SCALE GENOMIC DNA]</scope>
    <source>
        <strain evidence="7 8">TM09-12</strain>
    </source>
</reference>
<dbReference type="GO" id="GO:0016020">
    <property type="term" value="C:membrane"/>
    <property type="evidence" value="ECO:0007669"/>
    <property type="project" value="UniProtKB-SubCell"/>
</dbReference>
<accession>A0A374NZE3</accession>
<dbReference type="Proteomes" id="UP000263014">
    <property type="component" value="Unassembled WGS sequence"/>
</dbReference>
<evidence type="ECO:0000256" key="5">
    <source>
        <dbReference type="SAM" id="Phobius"/>
    </source>
</evidence>
<dbReference type="Gene3D" id="3.30.565.10">
    <property type="entry name" value="Histidine kinase-like ATPase, C-terminal domain"/>
    <property type="match status" value="1"/>
</dbReference>
<dbReference type="SMART" id="SM00304">
    <property type="entry name" value="HAMP"/>
    <property type="match status" value="1"/>
</dbReference>
<keyword evidence="5" id="KW-0812">Transmembrane</keyword>
<dbReference type="PROSITE" id="PS50885">
    <property type="entry name" value="HAMP"/>
    <property type="match status" value="1"/>
</dbReference>
<dbReference type="InterPro" id="IPR003660">
    <property type="entry name" value="HAMP_dom"/>
</dbReference>
<keyword evidence="4" id="KW-0175">Coiled coil</keyword>
<dbReference type="InterPro" id="IPR050640">
    <property type="entry name" value="Bact_2-comp_sensor_kinase"/>
</dbReference>